<comment type="subcellular location">
    <subcellularLocation>
        <location evidence="1">Membrane</location>
        <topology evidence="1">Multi-pass membrane protein</topology>
    </subcellularLocation>
</comment>
<dbReference type="PANTHER" id="PTHR12300">
    <property type="entry name" value="HVA22-LIKE PROTEINS"/>
    <property type="match status" value="1"/>
</dbReference>
<feature type="transmembrane region" description="Helical" evidence="1">
    <location>
        <begin position="6"/>
        <end position="26"/>
    </location>
</feature>
<dbReference type="GO" id="GO:0071786">
    <property type="term" value="P:endoplasmic reticulum tubular network organization"/>
    <property type="evidence" value="ECO:0007669"/>
    <property type="project" value="TreeGrafter"/>
</dbReference>
<evidence type="ECO:0000313" key="4">
    <source>
        <dbReference type="Proteomes" id="UP000186922"/>
    </source>
</evidence>
<evidence type="ECO:0000313" key="3">
    <source>
        <dbReference type="EMBL" id="GAU90844.1"/>
    </source>
</evidence>
<feature type="region of interest" description="Disordered" evidence="2">
    <location>
        <begin position="168"/>
        <end position="216"/>
    </location>
</feature>
<evidence type="ECO:0000256" key="2">
    <source>
        <dbReference type="SAM" id="MobiDB-lite"/>
    </source>
</evidence>
<reference evidence="3 4" key="1">
    <citation type="journal article" date="2016" name="Nat. Commun.">
        <title>Extremotolerant tardigrade genome and improved radiotolerance of human cultured cells by tardigrade-unique protein.</title>
        <authorList>
            <person name="Hashimoto T."/>
            <person name="Horikawa D.D."/>
            <person name="Saito Y."/>
            <person name="Kuwahara H."/>
            <person name="Kozuka-Hata H."/>
            <person name="Shin-I T."/>
            <person name="Minakuchi Y."/>
            <person name="Ohishi K."/>
            <person name="Motoyama A."/>
            <person name="Aizu T."/>
            <person name="Enomoto A."/>
            <person name="Kondo K."/>
            <person name="Tanaka S."/>
            <person name="Hara Y."/>
            <person name="Koshikawa S."/>
            <person name="Sagara H."/>
            <person name="Miura T."/>
            <person name="Yokobori S."/>
            <person name="Miyagawa K."/>
            <person name="Suzuki Y."/>
            <person name="Kubo T."/>
            <person name="Oyama M."/>
            <person name="Kohara Y."/>
            <person name="Fujiyama A."/>
            <person name="Arakawa K."/>
            <person name="Katayama T."/>
            <person name="Toyoda A."/>
            <person name="Kunieda T."/>
        </authorList>
    </citation>
    <scope>NUCLEOTIDE SEQUENCE [LARGE SCALE GENOMIC DNA]</scope>
    <source>
        <strain evidence="3 4">YOKOZUNA-1</strain>
    </source>
</reference>
<keyword evidence="1" id="KW-1133">Transmembrane helix</keyword>
<feature type="compositionally biased region" description="Basic residues" evidence="2">
    <location>
        <begin position="204"/>
        <end position="216"/>
    </location>
</feature>
<comment type="caution">
    <text evidence="3">The sequence shown here is derived from an EMBL/GenBank/DDBJ whole genome shotgun (WGS) entry which is preliminary data.</text>
</comment>
<dbReference type="PANTHER" id="PTHR12300:SF117">
    <property type="entry name" value="LP05237P-RELATED"/>
    <property type="match status" value="1"/>
</dbReference>
<dbReference type="STRING" id="947166.A0A1D1UMB0"/>
<dbReference type="InterPro" id="IPR004345">
    <property type="entry name" value="TB2_DP1_HVA22"/>
</dbReference>
<feature type="transmembrane region" description="Helical" evidence="1">
    <location>
        <begin position="46"/>
        <end position="68"/>
    </location>
</feature>
<name>A0A1D1UMB0_RAMVA</name>
<keyword evidence="1" id="KW-0472">Membrane</keyword>
<gene>
    <name evidence="3" type="primary">RvY_03203</name>
    <name evidence="3" type="synonym">RvY_03203.1</name>
    <name evidence="3" type="ORF">RvY_03203-1</name>
</gene>
<dbReference type="EMBL" id="BDGG01000001">
    <property type="protein sequence ID" value="GAU90844.1"/>
    <property type="molecule type" value="Genomic_DNA"/>
</dbReference>
<keyword evidence="4" id="KW-1185">Reference proteome</keyword>
<dbReference type="Proteomes" id="UP000186922">
    <property type="component" value="Unassembled WGS sequence"/>
</dbReference>
<organism evidence="3 4">
    <name type="scientific">Ramazzottius varieornatus</name>
    <name type="common">Water bear</name>
    <name type="synonym">Tardigrade</name>
    <dbReference type="NCBI Taxonomy" id="947166"/>
    <lineage>
        <taxon>Eukaryota</taxon>
        <taxon>Metazoa</taxon>
        <taxon>Ecdysozoa</taxon>
        <taxon>Tardigrada</taxon>
        <taxon>Eutardigrada</taxon>
        <taxon>Parachela</taxon>
        <taxon>Hypsibioidea</taxon>
        <taxon>Ramazzottiidae</taxon>
        <taxon>Ramazzottius</taxon>
    </lineage>
</organism>
<dbReference type="GO" id="GO:0005789">
    <property type="term" value="C:endoplasmic reticulum membrane"/>
    <property type="evidence" value="ECO:0007669"/>
    <property type="project" value="TreeGrafter"/>
</dbReference>
<protein>
    <recommendedName>
        <fullName evidence="1">Receptor expression-enhancing protein</fullName>
    </recommendedName>
</protein>
<evidence type="ECO:0000256" key="1">
    <source>
        <dbReference type="RuleBase" id="RU362006"/>
    </source>
</evidence>
<sequence>MANANMLLIFVYSMTRLCLGILYPAYASYKAIRMKSPKDYVKWMMYWVVFSLFTAVETFTDVFLAFWFPFYYEIKILIVLWLMMPATRGSSILYRKFVHPLLVENEQHLDAYIERAKLDSYSVFKEVSGFALQYMARFVVQGTAALQNVAHRSATSLHARNKPAIAEQAAVQPSESVPQVKVKQSRSEPSVSDEDVQIVDPVTRPRRGRKPKASDD</sequence>
<dbReference type="GO" id="GO:0005881">
    <property type="term" value="C:cytoplasmic microtubule"/>
    <property type="evidence" value="ECO:0007669"/>
    <property type="project" value="TreeGrafter"/>
</dbReference>
<proteinExistence type="inferred from homology"/>
<dbReference type="Pfam" id="PF03134">
    <property type="entry name" value="TB2_DP1_HVA22"/>
    <property type="match status" value="1"/>
</dbReference>
<dbReference type="AlphaFoldDB" id="A0A1D1UMB0"/>
<dbReference type="GO" id="GO:0008017">
    <property type="term" value="F:microtubule binding"/>
    <property type="evidence" value="ECO:0007669"/>
    <property type="project" value="TreeGrafter"/>
</dbReference>
<dbReference type="GO" id="GO:0071782">
    <property type="term" value="C:endoplasmic reticulum tubular network"/>
    <property type="evidence" value="ECO:0007669"/>
    <property type="project" value="TreeGrafter"/>
</dbReference>
<dbReference type="OrthoDB" id="10009287at2759"/>
<keyword evidence="1" id="KW-0812">Transmembrane</keyword>
<comment type="similarity">
    <text evidence="1">Belongs to the DP1 family.</text>
</comment>
<accession>A0A1D1UMB0</accession>